<evidence type="ECO:0000313" key="1">
    <source>
        <dbReference type="EMBL" id="KAG0444566.1"/>
    </source>
</evidence>
<accession>A0AC60QXZ7</accession>
<dbReference type="EMBL" id="JABSTQ010001850">
    <property type="protein sequence ID" value="KAG0444566.1"/>
    <property type="molecule type" value="Genomic_DNA"/>
</dbReference>
<evidence type="ECO:0000313" key="2">
    <source>
        <dbReference type="Proteomes" id="UP000805193"/>
    </source>
</evidence>
<proteinExistence type="predicted"/>
<gene>
    <name evidence="1" type="ORF">HPB47_013653</name>
</gene>
<protein>
    <submittedName>
        <fullName evidence="1">Uncharacterized protein</fullName>
    </submittedName>
</protein>
<organism evidence="1 2">
    <name type="scientific">Ixodes persulcatus</name>
    <name type="common">Taiga tick</name>
    <dbReference type="NCBI Taxonomy" id="34615"/>
    <lineage>
        <taxon>Eukaryota</taxon>
        <taxon>Metazoa</taxon>
        <taxon>Ecdysozoa</taxon>
        <taxon>Arthropoda</taxon>
        <taxon>Chelicerata</taxon>
        <taxon>Arachnida</taxon>
        <taxon>Acari</taxon>
        <taxon>Parasitiformes</taxon>
        <taxon>Ixodida</taxon>
        <taxon>Ixodoidea</taxon>
        <taxon>Ixodidae</taxon>
        <taxon>Ixodinae</taxon>
        <taxon>Ixodes</taxon>
    </lineage>
</organism>
<dbReference type="Proteomes" id="UP000805193">
    <property type="component" value="Unassembled WGS sequence"/>
</dbReference>
<name>A0AC60QXZ7_IXOPE</name>
<keyword evidence="2" id="KW-1185">Reference proteome</keyword>
<reference evidence="1 2" key="1">
    <citation type="journal article" date="2020" name="Cell">
        <title>Large-Scale Comparative Analyses of Tick Genomes Elucidate Their Genetic Diversity and Vector Capacities.</title>
        <authorList>
            <consortium name="Tick Genome and Microbiome Consortium (TIGMIC)"/>
            <person name="Jia N."/>
            <person name="Wang J."/>
            <person name="Shi W."/>
            <person name="Du L."/>
            <person name="Sun Y."/>
            <person name="Zhan W."/>
            <person name="Jiang J.F."/>
            <person name="Wang Q."/>
            <person name="Zhang B."/>
            <person name="Ji P."/>
            <person name="Bell-Sakyi L."/>
            <person name="Cui X.M."/>
            <person name="Yuan T.T."/>
            <person name="Jiang B.G."/>
            <person name="Yang W.F."/>
            <person name="Lam T.T."/>
            <person name="Chang Q.C."/>
            <person name="Ding S.J."/>
            <person name="Wang X.J."/>
            <person name="Zhu J.G."/>
            <person name="Ruan X.D."/>
            <person name="Zhao L."/>
            <person name="Wei J.T."/>
            <person name="Ye R.Z."/>
            <person name="Que T.C."/>
            <person name="Du C.H."/>
            <person name="Zhou Y.H."/>
            <person name="Cheng J.X."/>
            <person name="Dai P.F."/>
            <person name="Guo W.B."/>
            <person name="Han X.H."/>
            <person name="Huang E.J."/>
            <person name="Li L.F."/>
            <person name="Wei W."/>
            <person name="Gao Y.C."/>
            <person name="Liu J.Z."/>
            <person name="Shao H.Z."/>
            <person name="Wang X."/>
            <person name="Wang C.C."/>
            <person name="Yang T.C."/>
            <person name="Huo Q.B."/>
            <person name="Li W."/>
            <person name="Chen H.Y."/>
            <person name="Chen S.E."/>
            <person name="Zhou L.G."/>
            <person name="Ni X.B."/>
            <person name="Tian J.H."/>
            <person name="Sheng Y."/>
            <person name="Liu T."/>
            <person name="Pan Y.S."/>
            <person name="Xia L.Y."/>
            <person name="Li J."/>
            <person name="Zhao F."/>
            <person name="Cao W.C."/>
        </authorList>
    </citation>
    <scope>NUCLEOTIDE SEQUENCE [LARGE SCALE GENOMIC DNA]</scope>
    <source>
        <strain evidence="1">Iper-2018</strain>
    </source>
</reference>
<sequence length="103" mass="10879">MVQLLGEGANDIDVALLRELFLQRLPTNVQMVFTAAAPLDLARLAGLADAVMYVSAPSVIIAADTTTQSAASARWSRAPPATTVLGMCNLRFPVGRVGHALFL</sequence>
<comment type="caution">
    <text evidence="1">The sequence shown here is derived from an EMBL/GenBank/DDBJ whole genome shotgun (WGS) entry which is preliminary data.</text>
</comment>